<keyword evidence="2" id="KW-1185">Reference proteome</keyword>
<evidence type="ECO:0000313" key="2">
    <source>
        <dbReference type="Proteomes" id="UP000319732"/>
    </source>
</evidence>
<proteinExistence type="predicted"/>
<evidence type="ECO:0000313" key="1">
    <source>
        <dbReference type="EMBL" id="TQV82586.1"/>
    </source>
</evidence>
<sequence>MTKSIRQKRWESNSDFLQFLLETNLTHQVNNVTGEDHLKNALIALVDSLISVVASIPFTNQGNDPRESDRDLGIDVLKKLNLWTEPAQAYPIANAQAVTRQEIQAAPQGERIGWMMQQDAVGTRTAIAAFIISTGAEAAIPDWPALEGLIYTNNSEIDILDKANAPIAVKLSEICLLLNHRLMDGFLGNVGAGGLAQLSGQTIDHWQQEIKNEKGKNLPGYVEPVPSGDSYKSYYQRTIKPFDLNLTRKRSRQPDPKQGVPTHRDARFLNERGGYNVWRVLEDSVVGTIQRLYGLADRCDVSGSTLEAKVLGRIVSDPINNGAAKSLVRQGTILGCIMSMVNTGHHSLTETAVSISLDYRDKAFDVLSAASFIRLLGDHNQTEFYYANGRFNEFTAEWQALSSRWLTLLLDKEDSVENRLRMIDRFNSWNVLNYDTYHQILSASKRWKQRVFYNTEDFSNAL</sequence>
<dbReference type="AlphaFoldDB" id="A0A545TZE7"/>
<dbReference type="RefSeq" id="WP_142903602.1">
    <property type="nucleotide sequence ID" value="NZ_ML660090.1"/>
</dbReference>
<reference evidence="1 2" key="1">
    <citation type="submission" date="2019-06" db="EMBL/GenBank/DDBJ databases">
        <title>Whole genome sequence for Cellvibrionaceae sp. R142.</title>
        <authorList>
            <person name="Wang G."/>
        </authorList>
    </citation>
    <scope>NUCLEOTIDE SEQUENCE [LARGE SCALE GENOMIC DNA]</scope>
    <source>
        <strain evidence="1 2">R142</strain>
    </source>
</reference>
<protein>
    <submittedName>
        <fullName evidence="1">Uncharacterized protein</fullName>
    </submittedName>
</protein>
<name>A0A545TZE7_9GAMM</name>
<gene>
    <name evidence="1" type="ORF">FKG94_07590</name>
</gene>
<organism evidence="1 2">
    <name type="scientific">Exilibacterium tricleocarpae</name>
    <dbReference type="NCBI Taxonomy" id="2591008"/>
    <lineage>
        <taxon>Bacteria</taxon>
        <taxon>Pseudomonadati</taxon>
        <taxon>Pseudomonadota</taxon>
        <taxon>Gammaproteobacteria</taxon>
        <taxon>Cellvibrionales</taxon>
        <taxon>Cellvibrionaceae</taxon>
        <taxon>Exilibacterium</taxon>
    </lineage>
</organism>
<dbReference type="Proteomes" id="UP000319732">
    <property type="component" value="Unassembled WGS sequence"/>
</dbReference>
<accession>A0A545TZE7</accession>
<dbReference type="EMBL" id="VHSG01000007">
    <property type="protein sequence ID" value="TQV82586.1"/>
    <property type="molecule type" value="Genomic_DNA"/>
</dbReference>
<comment type="caution">
    <text evidence="1">The sequence shown here is derived from an EMBL/GenBank/DDBJ whole genome shotgun (WGS) entry which is preliminary data.</text>
</comment>